<evidence type="ECO:0000256" key="1">
    <source>
        <dbReference type="SAM" id="Phobius"/>
    </source>
</evidence>
<reference evidence="2 3" key="1">
    <citation type="journal article" date="2015" name="Nature">
        <title>rRNA introns, odd ribosomes, and small enigmatic genomes across a large radiation of phyla.</title>
        <authorList>
            <person name="Brown C.T."/>
            <person name="Hug L.A."/>
            <person name="Thomas B.C."/>
            <person name="Sharon I."/>
            <person name="Castelle C.J."/>
            <person name="Singh A."/>
            <person name="Wilkins M.J."/>
            <person name="Williams K.H."/>
            <person name="Banfield J.F."/>
        </authorList>
    </citation>
    <scope>NUCLEOTIDE SEQUENCE [LARGE SCALE GENOMIC DNA]</scope>
</reference>
<gene>
    <name evidence="2" type="ORF">UU34_C0034G0003</name>
</gene>
<keyword evidence="1" id="KW-0812">Transmembrane</keyword>
<keyword evidence="1" id="KW-1133">Transmembrane helix</keyword>
<keyword evidence="1" id="KW-0472">Membrane</keyword>
<protein>
    <submittedName>
        <fullName evidence="2">Uncharacterized protein</fullName>
    </submittedName>
</protein>
<proteinExistence type="predicted"/>
<sequence length="42" mass="4808">MNFTQIANNITLLYFLALILVLLTFIAYKLSSNKKSRSSKNN</sequence>
<dbReference type="EMBL" id="LCAG01000034">
    <property type="protein sequence ID" value="KKR85174.1"/>
    <property type="molecule type" value="Genomic_DNA"/>
</dbReference>
<accession>A0A0G0U844</accession>
<organism evidence="2 3">
    <name type="scientific">Candidatus Curtissbacteria bacterium GW2011_GWA1_41_11</name>
    <dbReference type="NCBI Taxonomy" id="1618409"/>
    <lineage>
        <taxon>Bacteria</taxon>
        <taxon>Candidatus Curtissiibacteriota</taxon>
    </lineage>
</organism>
<feature type="transmembrane region" description="Helical" evidence="1">
    <location>
        <begin position="12"/>
        <end position="30"/>
    </location>
</feature>
<comment type="caution">
    <text evidence="2">The sequence shown here is derived from an EMBL/GenBank/DDBJ whole genome shotgun (WGS) entry which is preliminary data.</text>
</comment>
<name>A0A0G0U844_9BACT</name>
<dbReference type="AlphaFoldDB" id="A0A0G0U844"/>
<evidence type="ECO:0000313" key="3">
    <source>
        <dbReference type="Proteomes" id="UP000034854"/>
    </source>
</evidence>
<dbReference type="Proteomes" id="UP000034854">
    <property type="component" value="Unassembled WGS sequence"/>
</dbReference>
<evidence type="ECO:0000313" key="2">
    <source>
        <dbReference type="EMBL" id="KKR85174.1"/>
    </source>
</evidence>